<dbReference type="PANTHER" id="PTHR43736:SF1">
    <property type="entry name" value="DIHYDRONEOPTERIN TRIPHOSPHATE DIPHOSPHATASE"/>
    <property type="match status" value="1"/>
</dbReference>
<dbReference type="EMBL" id="JAPZVP010000015">
    <property type="protein sequence ID" value="MDA1361609.1"/>
    <property type="molecule type" value="Genomic_DNA"/>
</dbReference>
<dbReference type="GO" id="GO:0016787">
    <property type="term" value="F:hydrolase activity"/>
    <property type="evidence" value="ECO:0007669"/>
    <property type="project" value="UniProtKB-KW"/>
</dbReference>
<dbReference type="RefSeq" id="WP_270111627.1">
    <property type="nucleotide sequence ID" value="NZ_JAPZVP010000015.1"/>
</dbReference>
<dbReference type="PROSITE" id="PS51462">
    <property type="entry name" value="NUDIX"/>
    <property type="match status" value="1"/>
</dbReference>
<keyword evidence="3" id="KW-0378">Hydrolase</keyword>
<dbReference type="Proteomes" id="UP001146067">
    <property type="component" value="Unassembled WGS sequence"/>
</dbReference>
<keyword evidence="4" id="KW-1185">Reference proteome</keyword>
<dbReference type="AlphaFoldDB" id="A0A9X3PFF7"/>
<accession>A0A9X3PFF7</accession>
<reference evidence="3" key="1">
    <citation type="submission" date="2022-12" db="EMBL/GenBank/DDBJ databases">
        <title>Gycomyces niveus sp.nov.,a novel actinomycete isolated from soil in Shouguan.</title>
        <authorList>
            <person name="Yang X."/>
        </authorList>
    </citation>
    <scope>NUCLEOTIDE SEQUENCE</scope>
    <source>
        <strain evidence="3">NEAU-A15</strain>
    </source>
</reference>
<dbReference type="CDD" id="cd03674">
    <property type="entry name" value="NUDIX_Hydrolase"/>
    <property type="match status" value="1"/>
</dbReference>
<comment type="caution">
    <text evidence="3">The sequence shown here is derived from an EMBL/GenBank/DDBJ whole genome shotgun (WGS) entry which is preliminary data.</text>
</comment>
<dbReference type="InterPro" id="IPR015797">
    <property type="entry name" value="NUDIX_hydrolase-like_dom_sf"/>
</dbReference>
<evidence type="ECO:0000313" key="4">
    <source>
        <dbReference type="Proteomes" id="UP001146067"/>
    </source>
</evidence>
<evidence type="ECO:0000313" key="3">
    <source>
        <dbReference type="EMBL" id="MDA1361609.1"/>
    </source>
</evidence>
<dbReference type="PANTHER" id="PTHR43736">
    <property type="entry name" value="ADP-RIBOSE PYROPHOSPHATASE"/>
    <property type="match status" value="1"/>
</dbReference>
<feature type="domain" description="Nudix hydrolase" evidence="2">
    <location>
        <begin position="44"/>
        <end position="175"/>
    </location>
</feature>
<comment type="similarity">
    <text evidence="1">Belongs to the Nudix hydrolase family.</text>
</comment>
<dbReference type="Gene3D" id="3.90.79.10">
    <property type="entry name" value="Nucleoside Triphosphate Pyrophosphohydrolase"/>
    <property type="match status" value="1"/>
</dbReference>
<evidence type="ECO:0000259" key="2">
    <source>
        <dbReference type="PROSITE" id="PS51462"/>
    </source>
</evidence>
<name>A0A9X3PFF7_9ACTN</name>
<protein>
    <submittedName>
        <fullName evidence="3">NUDIX hydrolase</fullName>
    </submittedName>
</protein>
<sequence>MPITIAHLRDQLAAYLVRWPEDFEVVAPLLALTGPDAFDRSTMTGHVTASAILVNPKGEVLLIHHKSLDRWLQPGGHVEPTDESLPLAALREAVEETGIEPSALKLADPVPVHVDIHPIPANPRKGEEAHWHFDVRYRFDCDDPELAPQLEEVHAAEWRSATDLDSEDLAARLEG</sequence>
<dbReference type="InterPro" id="IPR000086">
    <property type="entry name" value="NUDIX_hydrolase_dom"/>
</dbReference>
<proteinExistence type="inferred from homology"/>
<gene>
    <name evidence="3" type="ORF">O1R50_18420</name>
</gene>
<dbReference type="Pfam" id="PF00293">
    <property type="entry name" value="NUDIX"/>
    <property type="match status" value="1"/>
</dbReference>
<evidence type="ECO:0000256" key="1">
    <source>
        <dbReference type="ARBA" id="ARBA00005582"/>
    </source>
</evidence>
<dbReference type="SUPFAM" id="SSF55811">
    <property type="entry name" value="Nudix"/>
    <property type="match status" value="1"/>
</dbReference>
<organism evidence="3 4">
    <name type="scientific">Glycomyces luteolus</name>
    <dbReference type="NCBI Taxonomy" id="2670330"/>
    <lineage>
        <taxon>Bacteria</taxon>
        <taxon>Bacillati</taxon>
        <taxon>Actinomycetota</taxon>
        <taxon>Actinomycetes</taxon>
        <taxon>Glycomycetales</taxon>
        <taxon>Glycomycetaceae</taxon>
        <taxon>Glycomyces</taxon>
    </lineage>
</organism>